<dbReference type="Proteomes" id="UP001501153">
    <property type="component" value="Unassembled WGS sequence"/>
</dbReference>
<organism evidence="2 3">
    <name type="scientific">Hymenobacter saemangeumensis</name>
    <dbReference type="NCBI Taxonomy" id="1084522"/>
    <lineage>
        <taxon>Bacteria</taxon>
        <taxon>Pseudomonadati</taxon>
        <taxon>Bacteroidota</taxon>
        <taxon>Cytophagia</taxon>
        <taxon>Cytophagales</taxon>
        <taxon>Hymenobacteraceae</taxon>
        <taxon>Hymenobacter</taxon>
    </lineage>
</organism>
<evidence type="ECO:0000256" key="1">
    <source>
        <dbReference type="SAM" id="MobiDB-lite"/>
    </source>
</evidence>
<keyword evidence="3" id="KW-1185">Reference proteome</keyword>
<feature type="compositionally biased region" description="Basic residues" evidence="1">
    <location>
        <begin position="1"/>
        <end position="11"/>
    </location>
</feature>
<evidence type="ECO:0000313" key="2">
    <source>
        <dbReference type="EMBL" id="GAA4348931.1"/>
    </source>
</evidence>
<sequence length="79" mass="8107">MKKTKKKKAARKSVLSGATKSIKKLRKSRLSTTQKVVGGAALLAVGLGLLARRLNGSTAPTADMAAAEESLAALDENGA</sequence>
<comment type="caution">
    <text evidence="2">The sequence shown here is derived from an EMBL/GenBank/DDBJ whole genome shotgun (WGS) entry which is preliminary data.</text>
</comment>
<feature type="region of interest" description="Disordered" evidence="1">
    <location>
        <begin position="1"/>
        <end position="20"/>
    </location>
</feature>
<reference evidence="3" key="1">
    <citation type="journal article" date="2019" name="Int. J. Syst. Evol. Microbiol.">
        <title>The Global Catalogue of Microorganisms (GCM) 10K type strain sequencing project: providing services to taxonomists for standard genome sequencing and annotation.</title>
        <authorList>
            <consortium name="The Broad Institute Genomics Platform"/>
            <consortium name="The Broad Institute Genome Sequencing Center for Infectious Disease"/>
            <person name="Wu L."/>
            <person name="Ma J."/>
        </authorList>
    </citation>
    <scope>NUCLEOTIDE SEQUENCE [LARGE SCALE GENOMIC DNA]</scope>
    <source>
        <strain evidence="3">JCM 17923</strain>
    </source>
</reference>
<protein>
    <submittedName>
        <fullName evidence="2">Uncharacterized protein</fullName>
    </submittedName>
</protein>
<gene>
    <name evidence="2" type="ORF">GCM10023185_05310</name>
</gene>
<accession>A0ABP8I0U3</accession>
<dbReference type="EMBL" id="BAABGZ010000008">
    <property type="protein sequence ID" value="GAA4348931.1"/>
    <property type="molecule type" value="Genomic_DNA"/>
</dbReference>
<dbReference type="RefSeq" id="WP_345233547.1">
    <property type="nucleotide sequence ID" value="NZ_BAABGZ010000008.1"/>
</dbReference>
<name>A0ABP8I0U3_9BACT</name>
<proteinExistence type="predicted"/>
<evidence type="ECO:0000313" key="3">
    <source>
        <dbReference type="Proteomes" id="UP001501153"/>
    </source>
</evidence>